<accession>A0A3G9IYY9</accession>
<proteinExistence type="inferred from homology"/>
<keyword evidence="3" id="KW-0227">DNA damage</keyword>
<organism evidence="9 10">
    <name type="scientific">Nocardioides baekrokdamisoli</name>
    <dbReference type="NCBI Taxonomy" id="1804624"/>
    <lineage>
        <taxon>Bacteria</taxon>
        <taxon>Bacillati</taxon>
        <taxon>Actinomycetota</taxon>
        <taxon>Actinomycetes</taxon>
        <taxon>Propionibacteriales</taxon>
        <taxon>Nocardioidaceae</taxon>
        <taxon>Nocardioides</taxon>
    </lineage>
</organism>
<dbReference type="Pfam" id="PF02586">
    <property type="entry name" value="SRAP"/>
    <property type="match status" value="1"/>
</dbReference>
<keyword evidence="6" id="KW-0238">DNA-binding</keyword>
<reference evidence="9 10" key="1">
    <citation type="submission" date="2018-11" db="EMBL/GenBank/DDBJ databases">
        <title>Complete genome sequence of Nocardioides baekrokdamisoli strain KCTC 39748.</title>
        <authorList>
            <person name="Kang S.W."/>
            <person name="Lee K.C."/>
            <person name="Kim K.K."/>
            <person name="Kim J.S."/>
            <person name="Kim D.S."/>
            <person name="Ko S.H."/>
            <person name="Yang S.H."/>
            <person name="Shin Y.K."/>
            <person name="Lee J.S."/>
        </authorList>
    </citation>
    <scope>NUCLEOTIDE SEQUENCE [LARGE SCALE GENOMIC DNA]</scope>
    <source>
        <strain evidence="9 10">KCTC 39748</strain>
    </source>
</reference>
<dbReference type="InterPro" id="IPR036590">
    <property type="entry name" value="SRAP-like"/>
</dbReference>
<dbReference type="Gene3D" id="3.90.1680.10">
    <property type="entry name" value="SOS response associated peptidase-like"/>
    <property type="match status" value="1"/>
</dbReference>
<dbReference type="EC" id="3.4.-.-" evidence="8"/>
<gene>
    <name evidence="9" type="ORF">Back2_06910</name>
</gene>
<dbReference type="InterPro" id="IPR003738">
    <property type="entry name" value="SRAP"/>
</dbReference>
<evidence type="ECO:0000256" key="7">
    <source>
        <dbReference type="ARBA" id="ARBA00023239"/>
    </source>
</evidence>
<evidence type="ECO:0000256" key="6">
    <source>
        <dbReference type="ARBA" id="ARBA00023125"/>
    </source>
</evidence>
<name>A0A3G9IYY9_9ACTN</name>
<keyword evidence="10" id="KW-1185">Reference proteome</keyword>
<evidence type="ECO:0000256" key="8">
    <source>
        <dbReference type="RuleBase" id="RU364100"/>
    </source>
</evidence>
<dbReference type="GO" id="GO:0003697">
    <property type="term" value="F:single-stranded DNA binding"/>
    <property type="evidence" value="ECO:0007669"/>
    <property type="project" value="InterPro"/>
</dbReference>
<evidence type="ECO:0000256" key="2">
    <source>
        <dbReference type="ARBA" id="ARBA00022670"/>
    </source>
</evidence>
<dbReference type="KEGG" id="nbe:Back2_06910"/>
<dbReference type="PANTHER" id="PTHR13604:SF0">
    <property type="entry name" value="ABASIC SITE PROCESSING PROTEIN HMCES"/>
    <property type="match status" value="1"/>
</dbReference>
<keyword evidence="2 8" id="KW-0645">Protease</keyword>
<dbReference type="EMBL" id="AP019307">
    <property type="protein sequence ID" value="BBH16404.1"/>
    <property type="molecule type" value="Genomic_DNA"/>
</dbReference>
<evidence type="ECO:0000313" key="9">
    <source>
        <dbReference type="EMBL" id="BBH16404.1"/>
    </source>
</evidence>
<sequence length="225" mass="25096">MIDEFDVIESRVEFPIATSYNVAPTDETYVVMSRGEEPVRTLAVARWGLVPSWAKDRGIASRLINARSETLAEKPAFRRAYASRRCLIPADGYYEWYVTAESKAGKPVKQPFYLTPRDGETLPMAGLYEWWPDPAKAEDDPDRWLLSCTVITTAAADEIGMIHDRMPLVVQSDDWAAWLDPTVSDAAELLHPAVEIGLTAYPVSTLVNSVRNNGPELIQPLEVDA</sequence>
<keyword evidence="4 8" id="KW-0378">Hydrolase</keyword>
<dbReference type="PANTHER" id="PTHR13604">
    <property type="entry name" value="DC12-RELATED"/>
    <property type="match status" value="1"/>
</dbReference>
<dbReference type="GO" id="GO:0006508">
    <property type="term" value="P:proteolysis"/>
    <property type="evidence" value="ECO:0007669"/>
    <property type="project" value="UniProtKB-KW"/>
</dbReference>
<dbReference type="Proteomes" id="UP000271573">
    <property type="component" value="Chromosome"/>
</dbReference>
<keyword evidence="5" id="KW-0190">Covalent protein-DNA linkage</keyword>
<dbReference type="GO" id="GO:0106300">
    <property type="term" value="P:protein-DNA covalent cross-linking repair"/>
    <property type="evidence" value="ECO:0007669"/>
    <property type="project" value="InterPro"/>
</dbReference>
<evidence type="ECO:0000256" key="3">
    <source>
        <dbReference type="ARBA" id="ARBA00022763"/>
    </source>
</evidence>
<protein>
    <recommendedName>
        <fullName evidence="8">Abasic site processing protein</fullName>
        <ecNumber evidence="8">3.4.-.-</ecNumber>
    </recommendedName>
</protein>
<dbReference type="GO" id="GO:0016829">
    <property type="term" value="F:lyase activity"/>
    <property type="evidence" value="ECO:0007669"/>
    <property type="project" value="UniProtKB-KW"/>
</dbReference>
<evidence type="ECO:0000313" key="10">
    <source>
        <dbReference type="Proteomes" id="UP000271573"/>
    </source>
</evidence>
<evidence type="ECO:0000256" key="1">
    <source>
        <dbReference type="ARBA" id="ARBA00008136"/>
    </source>
</evidence>
<evidence type="ECO:0000256" key="5">
    <source>
        <dbReference type="ARBA" id="ARBA00023124"/>
    </source>
</evidence>
<dbReference type="GO" id="GO:0008233">
    <property type="term" value="F:peptidase activity"/>
    <property type="evidence" value="ECO:0007669"/>
    <property type="project" value="UniProtKB-KW"/>
</dbReference>
<evidence type="ECO:0000256" key="4">
    <source>
        <dbReference type="ARBA" id="ARBA00022801"/>
    </source>
</evidence>
<dbReference type="SUPFAM" id="SSF143081">
    <property type="entry name" value="BB1717-like"/>
    <property type="match status" value="1"/>
</dbReference>
<dbReference type="AlphaFoldDB" id="A0A3G9IYY9"/>
<keyword evidence="7" id="KW-0456">Lyase</keyword>
<comment type="similarity">
    <text evidence="1 8">Belongs to the SOS response-associated peptidase family.</text>
</comment>